<gene>
    <name evidence="1" type="ORF">SteCoe_28428</name>
</gene>
<proteinExistence type="predicted"/>
<dbReference type="InterPro" id="IPR027417">
    <property type="entry name" value="P-loop_NTPase"/>
</dbReference>
<accession>A0A1R2B8A5</accession>
<evidence type="ECO:0000313" key="1">
    <source>
        <dbReference type="EMBL" id="OMJ73001.1"/>
    </source>
</evidence>
<organism evidence="1 2">
    <name type="scientific">Stentor coeruleus</name>
    <dbReference type="NCBI Taxonomy" id="5963"/>
    <lineage>
        <taxon>Eukaryota</taxon>
        <taxon>Sar</taxon>
        <taxon>Alveolata</taxon>
        <taxon>Ciliophora</taxon>
        <taxon>Postciliodesmatophora</taxon>
        <taxon>Heterotrichea</taxon>
        <taxon>Heterotrichida</taxon>
        <taxon>Stentoridae</taxon>
        <taxon>Stentor</taxon>
    </lineage>
</organism>
<reference evidence="1 2" key="1">
    <citation type="submission" date="2016-11" db="EMBL/GenBank/DDBJ databases">
        <title>The macronuclear genome of Stentor coeruleus: a giant cell with tiny introns.</title>
        <authorList>
            <person name="Slabodnick M."/>
            <person name="Ruby J.G."/>
            <person name="Reiff S.B."/>
            <person name="Swart E.C."/>
            <person name="Gosai S."/>
            <person name="Prabakaran S."/>
            <person name="Witkowska E."/>
            <person name="Larue G.E."/>
            <person name="Fisher S."/>
            <person name="Freeman R.M."/>
            <person name="Gunawardena J."/>
            <person name="Chu W."/>
            <person name="Stover N.A."/>
            <person name="Gregory B.D."/>
            <person name="Nowacki M."/>
            <person name="Derisi J."/>
            <person name="Roy S.W."/>
            <person name="Marshall W.F."/>
            <person name="Sood P."/>
        </authorList>
    </citation>
    <scope>NUCLEOTIDE SEQUENCE [LARGE SCALE GENOMIC DNA]</scope>
    <source>
        <strain evidence="1">WM001</strain>
    </source>
</reference>
<dbReference type="Proteomes" id="UP000187209">
    <property type="component" value="Unassembled WGS sequence"/>
</dbReference>
<dbReference type="AlphaFoldDB" id="A0A1R2B8A5"/>
<protein>
    <submittedName>
        <fullName evidence="1">Uncharacterized protein</fullName>
    </submittedName>
</protein>
<keyword evidence="2" id="KW-1185">Reference proteome</keyword>
<dbReference type="SUPFAM" id="SSF52540">
    <property type="entry name" value="P-loop containing nucleoside triphosphate hydrolases"/>
    <property type="match status" value="1"/>
</dbReference>
<dbReference type="EMBL" id="MPUH01000856">
    <property type="protein sequence ID" value="OMJ73001.1"/>
    <property type="molecule type" value="Genomic_DNA"/>
</dbReference>
<sequence length="465" mass="53804">MGTKDFPKLQVLLEHFDENPELMTSSKDKDIILVLGKKDSGKSTFVNSLGEIPLQATKDNKIILKEPNYPKAMKIGSETLFPRYLSAFNHVIYDFPHMTDDDTNLENFINICIAKHLAELAKSLIIIFTFNQEDYSSEKYEDIQSSVNFASKLFPRNQIHEFSIFVITKSYEINAQEQFLSLLTKKNDQDFVLPLINKNRLFSMPKPVNGILMQNNTSLINEIGKIVSLSILNPSLNLFYTTDSPMFEFIEVCNDYLESNRLNKISRLNVDSQITDLTNTIIKVQENLEARVEHIQNSLFTINYSSESEEEKKDDIKDDDDDDDDEDFAIYFRRYGSMKSRNSIESFTFESSLTKQLSFVRSNVYFIRCIANDAFIYMSMEKEGGDRLAKAINELNSESLFSIRLTDQGYLIQNIQTSCYLFVTKVYKRNDSYVVEGSSKYDSKSYFEIEEKNDGCYVLKKKYKN</sequence>
<name>A0A1R2B8A5_9CILI</name>
<evidence type="ECO:0000313" key="2">
    <source>
        <dbReference type="Proteomes" id="UP000187209"/>
    </source>
</evidence>
<comment type="caution">
    <text evidence="1">The sequence shown here is derived from an EMBL/GenBank/DDBJ whole genome shotgun (WGS) entry which is preliminary data.</text>
</comment>